<proteinExistence type="predicted"/>
<dbReference type="AlphaFoldDB" id="A0A0E3SSV8"/>
<name>A0A0E3SSV8_METMT</name>
<accession>A0A0E3SSV8</accession>
<reference evidence="2 3" key="1">
    <citation type="submission" date="2014-07" db="EMBL/GenBank/DDBJ databases">
        <title>Methanogenic archaea and the global carbon cycle.</title>
        <authorList>
            <person name="Henriksen J.R."/>
            <person name="Luke J."/>
            <person name="Reinhart S."/>
            <person name="Benedict M.N."/>
            <person name="Youngblut N.D."/>
            <person name="Metcalf M.E."/>
            <person name="Whitaker R.J."/>
            <person name="Metcalf W.W."/>
        </authorList>
    </citation>
    <scope>NUCLEOTIDE SEQUENCE [LARGE SCALE GENOMIC DNA]</scope>
    <source>
        <strain evidence="2 3">MM1</strain>
    </source>
</reference>
<sequence>MDFKVIREKKCAFEGIEEDIEIIGMVSCGGCPGKKAIIRARDMVKRGADTVVLASCITRGNPIGIPCPHATIIEESIKRQVGEDVQMINYTH</sequence>
<dbReference type="InterPro" id="IPR014925">
    <property type="entry name" value="CGGC_dom"/>
</dbReference>
<dbReference type="Pfam" id="PF08821">
    <property type="entry name" value="CGGC"/>
    <property type="match status" value="1"/>
</dbReference>
<dbReference type="PATRIC" id="fig|1434104.5.peg.1687"/>
<evidence type="ECO:0000313" key="2">
    <source>
        <dbReference type="EMBL" id="AKB85602.1"/>
    </source>
</evidence>
<evidence type="ECO:0000259" key="1">
    <source>
        <dbReference type="SMART" id="SM01078"/>
    </source>
</evidence>
<dbReference type="EMBL" id="CP009518">
    <property type="protein sequence ID" value="AKB85602.1"/>
    <property type="molecule type" value="Genomic_DNA"/>
</dbReference>
<feature type="domain" description="CGGC" evidence="1">
    <location>
        <begin position="1"/>
        <end position="92"/>
    </location>
</feature>
<dbReference type="STRING" id="1434104.MCMEM_1549"/>
<dbReference type="Proteomes" id="UP000033048">
    <property type="component" value="Chromosome"/>
</dbReference>
<dbReference type="HOGENOM" id="CLU_147304_3_0_2"/>
<protein>
    <recommendedName>
        <fullName evidence="1">CGGC domain-containing protein</fullName>
    </recommendedName>
</protein>
<gene>
    <name evidence="2" type="ORF">MCMEM_1549</name>
</gene>
<dbReference type="SMART" id="SM01078">
    <property type="entry name" value="CGGC"/>
    <property type="match status" value="1"/>
</dbReference>
<evidence type="ECO:0000313" key="3">
    <source>
        <dbReference type="Proteomes" id="UP000033048"/>
    </source>
</evidence>
<organism evidence="2 3">
    <name type="scientific">Methanococcoides methylutens MM1</name>
    <dbReference type="NCBI Taxonomy" id="1434104"/>
    <lineage>
        <taxon>Archaea</taxon>
        <taxon>Methanobacteriati</taxon>
        <taxon>Methanobacteriota</taxon>
        <taxon>Stenosarchaea group</taxon>
        <taxon>Methanomicrobia</taxon>
        <taxon>Methanosarcinales</taxon>
        <taxon>Methanosarcinaceae</taxon>
        <taxon>Methanococcoides</taxon>
    </lineage>
</organism>
<dbReference type="KEGG" id="mmet:MCMEM_1549"/>
<keyword evidence="3" id="KW-1185">Reference proteome</keyword>